<sequence length="231" mass="25645">MKKQIDEFNQTCPISIGNAGEITKVSYDNDIVTMLFTMSEVYMDFRKLADSPDKFKSMMATNLTQMQGSSRVLFNMLVDANATLVTTFIGNTTRTEISARFSTDEIRDILNNKKGVTPLDRLKSLIEITKMQFPIVAEEGITATDLYIENDNVIFVYSVDETIGNIYAISANADEIKINMTANITATPTAKRFMQAVTVCEKGLVYRYKGSATGFSVDIAFSPDELKGIAN</sequence>
<dbReference type="EMBL" id="JABKKJ010000004">
    <property type="protein sequence ID" value="NPE24618.1"/>
    <property type="molecule type" value="Genomic_DNA"/>
</dbReference>
<proteinExistence type="predicted"/>
<evidence type="ECO:0000313" key="2">
    <source>
        <dbReference type="Proteomes" id="UP000820977"/>
    </source>
</evidence>
<keyword evidence="2" id="KW-1185">Reference proteome</keyword>
<organism evidence="1 2">
    <name type="scientific">Xylanibacter caecicola</name>
    <dbReference type="NCBI Taxonomy" id="2736294"/>
    <lineage>
        <taxon>Bacteria</taxon>
        <taxon>Pseudomonadati</taxon>
        <taxon>Bacteroidota</taxon>
        <taxon>Bacteroidia</taxon>
        <taxon>Bacteroidales</taxon>
        <taxon>Prevotellaceae</taxon>
        <taxon>Xylanibacter</taxon>
    </lineage>
</organism>
<dbReference type="RefSeq" id="WP_172344117.1">
    <property type="nucleotide sequence ID" value="NZ_CASYYZ010000031.1"/>
</dbReference>
<reference evidence="1 2" key="1">
    <citation type="submission" date="2020-05" db="EMBL/GenBank/DDBJ databases">
        <title>Distinct polysaccharide utilization as determinants for interspecies competition between intestinal Prevotella spp.</title>
        <authorList>
            <person name="Galvez E.J.C."/>
            <person name="Iljazovic A."/>
            <person name="Strowig T."/>
        </authorList>
    </citation>
    <scope>NUCLEOTIDE SEQUENCE [LARGE SCALE GENOMIC DNA]</scope>
    <source>
        <strain evidence="1 2">PCHR</strain>
    </source>
</reference>
<gene>
    <name evidence="1" type="ORF">HPS54_03650</name>
</gene>
<dbReference type="Proteomes" id="UP000820977">
    <property type="component" value="Unassembled WGS sequence"/>
</dbReference>
<comment type="caution">
    <text evidence="1">The sequence shown here is derived from an EMBL/GenBank/DDBJ whole genome shotgun (WGS) entry which is preliminary data.</text>
</comment>
<name>A0ABX2B2F8_9BACT</name>
<accession>A0ABX2B2F8</accession>
<evidence type="ECO:0000313" key="1">
    <source>
        <dbReference type="EMBL" id="NPE24618.1"/>
    </source>
</evidence>
<protein>
    <submittedName>
        <fullName evidence="1">Uncharacterized protein</fullName>
    </submittedName>
</protein>